<dbReference type="InterPro" id="IPR035901">
    <property type="entry name" value="GIY-YIG_endonuc_sf"/>
</dbReference>
<dbReference type="CDD" id="cd10451">
    <property type="entry name" value="GIY-YIG_LuxR_like"/>
    <property type="match status" value="1"/>
</dbReference>
<organism evidence="1 2">
    <name type="scientific">Cedecea lapagei</name>
    <dbReference type="NCBI Taxonomy" id="158823"/>
    <lineage>
        <taxon>Bacteria</taxon>
        <taxon>Pseudomonadati</taxon>
        <taxon>Pseudomonadota</taxon>
        <taxon>Gammaproteobacteria</taxon>
        <taxon>Enterobacterales</taxon>
        <taxon>Enterobacteriaceae</taxon>
        <taxon>Cedecea</taxon>
    </lineage>
</organism>
<dbReference type="Proteomes" id="UP000274122">
    <property type="component" value="Chromosome"/>
</dbReference>
<keyword evidence="1" id="KW-0378">Hydrolase</keyword>
<dbReference type="Gene3D" id="3.40.1440.10">
    <property type="entry name" value="GIY-YIG endonuclease"/>
    <property type="match status" value="1"/>
</dbReference>
<gene>
    <name evidence="1" type="ORF">NCTC11466_03355</name>
</gene>
<dbReference type="RefSeq" id="WP_126357204.1">
    <property type="nucleotide sequence ID" value="NZ_LR134201.1"/>
</dbReference>
<accession>A0A3S4JDC5</accession>
<name>A0A3S4JDC5_9ENTR</name>
<protein>
    <submittedName>
        <fullName evidence="1">Group I intron endonuclease</fullName>
    </submittedName>
</protein>
<reference evidence="1 2" key="1">
    <citation type="submission" date="2018-12" db="EMBL/GenBank/DDBJ databases">
        <authorList>
            <consortium name="Pathogen Informatics"/>
        </authorList>
    </citation>
    <scope>NUCLEOTIDE SEQUENCE [LARGE SCALE GENOMIC DNA]</scope>
    <source>
        <strain evidence="1 2">NCTC11466</strain>
    </source>
</reference>
<evidence type="ECO:0000313" key="2">
    <source>
        <dbReference type="Proteomes" id="UP000274122"/>
    </source>
</evidence>
<dbReference type="OrthoDB" id="9134286at2"/>
<sequence>MTETMNKKELKQSYKDGPTTAGIYLIANRQTGHKLLASAANAQGVLNRHLFELKFGQHRNKALQQAWSQYGESAFEFSVLEKVKPDEKNIKAALEKLLESWQQKLRIAHEHRY</sequence>
<dbReference type="SUPFAM" id="SSF82771">
    <property type="entry name" value="GIY-YIG endonuclease"/>
    <property type="match status" value="1"/>
</dbReference>
<dbReference type="AlphaFoldDB" id="A0A3S4JDC5"/>
<dbReference type="KEGG" id="clap:NCTC11466_03355"/>
<keyword evidence="2" id="KW-1185">Reference proteome</keyword>
<keyword evidence="1" id="KW-0255">Endonuclease</keyword>
<dbReference type="GO" id="GO:0004519">
    <property type="term" value="F:endonuclease activity"/>
    <property type="evidence" value="ECO:0007669"/>
    <property type="project" value="UniProtKB-KW"/>
</dbReference>
<dbReference type="EMBL" id="LR134201">
    <property type="protein sequence ID" value="VEB99729.1"/>
    <property type="molecule type" value="Genomic_DNA"/>
</dbReference>
<evidence type="ECO:0000313" key="1">
    <source>
        <dbReference type="EMBL" id="VEB99729.1"/>
    </source>
</evidence>
<keyword evidence="1" id="KW-0540">Nuclease</keyword>
<proteinExistence type="predicted"/>